<dbReference type="OrthoDB" id="9806869at2"/>
<gene>
    <name evidence="1" type="ORF">BC343_19970</name>
</gene>
<sequence length="124" mass="14237">MADILFKSESYKIIGACFEVHKALGHGFKEVVYKDALEVEFSRIGIPFQREKSYDIYYKEQKLKHCFVADFVVFDSIVLEIKAADYIGEPYLKQTLNYLKASGLRLGIVINFGAPSVEYQRVII</sequence>
<comment type="caution">
    <text evidence="1">The sequence shown here is derived from an EMBL/GenBank/DDBJ whole genome shotgun (WGS) entry which is preliminary data.</text>
</comment>
<proteinExistence type="predicted"/>
<organism evidence="1 2">
    <name type="scientific">Mucilaginibacter pedocola</name>
    <dbReference type="NCBI Taxonomy" id="1792845"/>
    <lineage>
        <taxon>Bacteria</taxon>
        <taxon>Pseudomonadati</taxon>
        <taxon>Bacteroidota</taxon>
        <taxon>Sphingobacteriia</taxon>
        <taxon>Sphingobacteriales</taxon>
        <taxon>Sphingobacteriaceae</taxon>
        <taxon>Mucilaginibacter</taxon>
    </lineage>
</organism>
<dbReference type="Pfam" id="PF13366">
    <property type="entry name" value="PDDEXK_3"/>
    <property type="match status" value="1"/>
</dbReference>
<dbReference type="Proteomes" id="UP000189739">
    <property type="component" value="Unassembled WGS sequence"/>
</dbReference>
<dbReference type="EMBL" id="MBTF01000002">
    <property type="protein sequence ID" value="OOQ61266.1"/>
    <property type="molecule type" value="Genomic_DNA"/>
</dbReference>
<protein>
    <submittedName>
        <fullName evidence="1">NADH:ubiquinone oxidoreductase</fullName>
    </submittedName>
</protein>
<keyword evidence="2" id="KW-1185">Reference proteome</keyword>
<dbReference type="InterPro" id="IPR026350">
    <property type="entry name" value="GxxExxY"/>
</dbReference>
<dbReference type="AlphaFoldDB" id="A0A1S9PJY1"/>
<keyword evidence="1" id="KW-0830">Ubiquinone</keyword>
<name>A0A1S9PJY1_9SPHI</name>
<dbReference type="NCBIfam" id="TIGR04256">
    <property type="entry name" value="GxxExxY"/>
    <property type="match status" value="1"/>
</dbReference>
<evidence type="ECO:0000313" key="2">
    <source>
        <dbReference type="Proteomes" id="UP000189739"/>
    </source>
</evidence>
<dbReference type="STRING" id="1792845.BC343_19970"/>
<evidence type="ECO:0000313" key="1">
    <source>
        <dbReference type="EMBL" id="OOQ61266.1"/>
    </source>
</evidence>
<dbReference type="RefSeq" id="WP_078346544.1">
    <property type="nucleotide sequence ID" value="NZ_MBTF01000002.1"/>
</dbReference>
<accession>A0A1S9PJY1</accession>
<reference evidence="1 2" key="1">
    <citation type="submission" date="2016-07" db="EMBL/GenBank/DDBJ databases">
        <title>Genomic analysis of zinc-resistant bacterium Mucilaginibacter pedocola TBZ30.</title>
        <authorList>
            <person name="Huang J."/>
            <person name="Tang J."/>
        </authorList>
    </citation>
    <scope>NUCLEOTIDE SEQUENCE [LARGE SCALE GENOMIC DNA]</scope>
    <source>
        <strain evidence="1 2">TBZ30</strain>
    </source>
</reference>